<organism evidence="4 5">
    <name type="scientific">Trametes coccinea (strain BRFM310)</name>
    <name type="common">Pycnoporus coccineus</name>
    <dbReference type="NCBI Taxonomy" id="1353009"/>
    <lineage>
        <taxon>Eukaryota</taxon>
        <taxon>Fungi</taxon>
        <taxon>Dikarya</taxon>
        <taxon>Basidiomycota</taxon>
        <taxon>Agaricomycotina</taxon>
        <taxon>Agaricomycetes</taxon>
        <taxon>Polyporales</taxon>
        <taxon>Polyporaceae</taxon>
        <taxon>Trametes</taxon>
    </lineage>
</organism>
<dbReference type="GO" id="GO:0006508">
    <property type="term" value="P:proteolysis"/>
    <property type="evidence" value="ECO:0007669"/>
    <property type="project" value="InterPro"/>
</dbReference>
<dbReference type="AlphaFoldDB" id="A0A1Y2ITB1"/>
<evidence type="ECO:0000313" key="5">
    <source>
        <dbReference type="Proteomes" id="UP000193067"/>
    </source>
</evidence>
<dbReference type="PIRSF" id="PIRSF005539">
    <property type="entry name" value="Pept_S33_TRI_F1"/>
    <property type="match status" value="1"/>
</dbReference>
<dbReference type="InterPro" id="IPR000073">
    <property type="entry name" value="AB_hydrolase_1"/>
</dbReference>
<name>A0A1Y2ITB1_TRAC3</name>
<dbReference type="NCBIfam" id="TIGR01250">
    <property type="entry name" value="pro_imino_pep_2"/>
    <property type="match status" value="1"/>
</dbReference>
<dbReference type="InterPro" id="IPR029058">
    <property type="entry name" value="AB_hydrolase_fold"/>
</dbReference>
<evidence type="ECO:0000313" key="4">
    <source>
        <dbReference type="EMBL" id="OSD04317.1"/>
    </source>
</evidence>
<dbReference type="STRING" id="1353009.A0A1Y2ITB1"/>
<dbReference type="Pfam" id="PF00561">
    <property type="entry name" value="Abhydrolase_1"/>
    <property type="match status" value="1"/>
</dbReference>
<sequence length="306" mass="34277">MVSPTTTGTVDFDAKAGKPCQTWYQVYGDLKSGVTPIVAIHGGPGSTHHYILSMSDLATKYSIPVVFYDQLGNGNSTHLPEKSGHAGSFWTEQLFLDELDNLLRHLGIQDNYVLLGQSWGGMLAARHATRQPKGLKRLIVSDSPASMPLFVKAANEELIAKLPPDVRDAIIKNEEAGTTDSQEYKDAVNVFYKRHLCRLDPWPAELVQSFDWMDKDHTVYLTMNGPSEFHVIGSLKNWSIIDEAHKINVPTLLLNGAYDEAADSTVFPLFKLIPKVKWFTFAESSHTPHWEEREKYMKIVAEFLSA</sequence>
<keyword evidence="2" id="KW-0378">Hydrolase</keyword>
<dbReference type="PRINTS" id="PR00793">
    <property type="entry name" value="PROAMNOPTASE"/>
</dbReference>
<dbReference type="PANTHER" id="PTHR43194">
    <property type="entry name" value="HYDROLASE ALPHA/BETA FOLD FAMILY"/>
    <property type="match status" value="1"/>
</dbReference>
<reference evidence="4 5" key="1">
    <citation type="journal article" date="2015" name="Biotechnol. Biofuels">
        <title>Enhanced degradation of softwood versus hardwood by the white-rot fungus Pycnoporus coccineus.</title>
        <authorList>
            <person name="Couturier M."/>
            <person name="Navarro D."/>
            <person name="Chevret D."/>
            <person name="Henrissat B."/>
            <person name="Piumi F."/>
            <person name="Ruiz-Duenas F.J."/>
            <person name="Martinez A.T."/>
            <person name="Grigoriev I.V."/>
            <person name="Riley R."/>
            <person name="Lipzen A."/>
            <person name="Berrin J.G."/>
            <person name="Master E.R."/>
            <person name="Rosso M.N."/>
        </authorList>
    </citation>
    <scope>NUCLEOTIDE SEQUENCE [LARGE SCALE GENOMIC DNA]</scope>
    <source>
        <strain evidence="4 5">BRFM310</strain>
    </source>
</reference>
<gene>
    <name evidence="4" type="ORF">PYCCODRAFT_1433697</name>
</gene>
<keyword evidence="4" id="KW-0031">Aminopeptidase</keyword>
<comment type="similarity">
    <text evidence="1">Belongs to the peptidase S33 family.</text>
</comment>
<proteinExistence type="inferred from homology"/>
<dbReference type="EMBL" id="KZ084097">
    <property type="protein sequence ID" value="OSD04317.1"/>
    <property type="molecule type" value="Genomic_DNA"/>
</dbReference>
<dbReference type="PANTHER" id="PTHR43194:SF2">
    <property type="entry name" value="PEROXISOMAL MEMBRANE PROTEIN LPX1"/>
    <property type="match status" value="1"/>
</dbReference>
<dbReference type="OrthoDB" id="190201at2759"/>
<feature type="domain" description="AB hydrolase-1" evidence="3">
    <location>
        <begin position="36"/>
        <end position="292"/>
    </location>
</feature>
<keyword evidence="5" id="KW-1185">Reference proteome</keyword>
<accession>A0A1Y2ITB1</accession>
<dbReference type="InterPro" id="IPR050228">
    <property type="entry name" value="Carboxylesterase_BioH"/>
</dbReference>
<dbReference type="InterPro" id="IPR005945">
    <property type="entry name" value="Pro_imino_pep"/>
</dbReference>
<dbReference type="GO" id="GO:0004177">
    <property type="term" value="F:aminopeptidase activity"/>
    <property type="evidence" value="ECO:0007669"/>
    <property type="project" value="UniProtKB-KW"/>
</dbReference>
<dbReference type="Proteomes" id="UP000193067">
    <property type="component" value="Unassembled WGS sequence"/>
</dbReference>
<dbReference type="SUPFAM" id="SSF53474">
    <property type="entry name" value="alpha/beta-Hydrolases"/>
    <property type="match status" value="1"/>
</dbReference>
<keyword evidence="4" id="KW-0645">Protease</keyword>
<dbReference type="InterPro" id="IPR002410">
    <property type="entry name" value="Peptidase_S33"/>
</dbReference>
<evidence type="ECO:0000259" key="3">
    <source>
        <dbReference type="Pfam" id="PF00561"/>
    </source>
</evidence>
<evidence type="ECO:0000256" key="1">
    <source>
        <dbReference type="ARBA" id="ARBA00010088"/>
    </source>
</evidence>
<dbReference type="Gene3D" id="3.40.50.1820">
    <property type="entry name" value="alpha/beta hydrolase"/>
    <property type="match status" value="1"/>
</dbReference>
<evidence type="ECO:0000256" key="2">
    <source>
        <dbReference type="ARBA" id="ARBA00022801"/>
    </source>
</evidence>
<protein>
    <submittedName>
        <fullName evidence="4">Prolyl aminopeptidase-2</fullName>
    </submittedName>
</protein>